<gene>
    <name evidence="2" type="ORF">MARPO_YB0023</name>
</gene>
<evidence type="ECO:0000313" key="3">
    <source>
        <dbReference type="Proteomes" id="UP000244005"/>
    </source>
</evidence>
<name>A0A2R6VWU0_MARPO</name>
<protein>
    <submittedName>
        <fullName evidence="2">Uncharacterized protein</fullName>
    </submittedName>
</protein>
<feature type="compositionally biased region" description="Low complexity" evidence="1">
    <location>
        <begin position="25"/>
        <end position="46"/>
    </location>
</feature>
<evidence type="ECO:0000313" key="2">
    <source>
        <dbReference type="EMBL" id="PTQ26075.1"/>
    </source>
</evidence>
<organism evidence="2 3">
    <name type="scientific">Marchantia polymorpha</name>
    <name type="common">Common liverwort</name>
    <name type="synonym">Marchantia aquatica</name>
    <dbReference type="NCBI Taxonomy" id="3197"/>
    <lineage>
        <taxon>Eukaryota</taxon>
        <taxon>Viridiplantae</taxon>
        <taxon>Streptophyta</taxon>
        <taxon>Embryophyta</taxon>
        <taxon>Marchantiophyta</taxon>
        <taxon>Marchantiopsida</taxon>
        <taxon>Marchantiidae</taxon>
        <taxon>Marchantiales</taxon>
        <taxon>Marchantiaceae</taxon>
        <taxon>Marchantia</taxon>
    </lineage>
</organism>
<sequence>MSMDSFALDQSVTLKLETVNAIPDSQPSSVQSTQTPQPTSIQKTQIPRGSIKSDEVIIPQWHSFYRFREKGSENRYRAKPEKLEFHNYIVVHWIL</sequence>
<accession>A0A2R6VWU0</accession>
<dbReference type="Proteomes" id="UP000244005">
    <property type="component" value="Chromosome Y"/>
</dbReference>
<proteinExistence type="predicted"/>
<dbReference type="EMBL" id="KZ772945">
    <property type="protein sequence ID" value="PTQ26075.1"/>
    <property type="molecule type" value="Genomic_DNA"/>
</dbReference>
<evidence type="ECO:0000256" key="1">
    <source>
        <dbReference type="SAM" id="MobiDB-lite"/>
    </source>
</evidence>
<keyword evidence="3" id="KW-1185">Reference proteome</keyword>
<reference evidence="2" key="1">
    <citation type="submission" date="2017-12" db="EMBL/GenBank/DDBJ databases">
        <title>WGS assembly of Marchantia polymorpha.</title>
        <authorList>
            <person name="Bowman J.L."/>
            <person name="Kohchi T."/>
            <person name="Yamato K.T."/>
            <person name="Jenkins J."/>
            <person name="Shu S."/>
            <person name="Ishizaki K."/>
            <person name="Yamaoka S."/>
            <person name="Nishihama R."/>
            <person name="Nakamura Y."/>
            <person name="Berger F."/>
            <person name="Adam C."/>
            <person name="Aki S.S."/>
            <person name="Althoff F."/>
            <person name="Araki T."/>
            <person name="Arteaga-Vazquez M.A."/>
            <person name="Balasubrmanian S."/>
            <person name="Bauer D."/>
            <person name="Boehm C.R."/>
            <person name="Briginshaw L."/>
            <person name="Caballero-Perez J."/>
            <person name="Catarino B."/>
            <person name="Chen F."/>
            <person name="Chiyoda S."/>
            <person name="Chovatia M."/>
            <person name="Davies K.M."/>
            <person name="Delmans M."/>
            <person name="Demura T."/>
            <person name="Dierschke T."/>
            <person name="Dolan L."/>
            <person name="Dorantes-Acosta A.E."/>
            <person name="Eklund D.M."/>
            <person name="Florent S.N."/>
            <person name="Flores-Sandoval E."/>
            <person name="Fujiyama A."/>
            <person name="Fukuzawa H."/>
            <person name="Galik B."/>
            <person name="Grimanelli D."/>
            <person name="Grimwood J."/>
            <person name="Grossniklaus U."/>
            <person name="Hamada T."/>
            <person name="Haseloff J."/>
            <person name="Hetherington A.J."/>
            <person name="Higo A."/>
            <person name="Hirakawa Y."/>
            <person name="Hundley H.N."/>
            <person name="Ikeda Y."/>
            <person name="Inoue K."/>
            <person name="Inoue S."/>
            <person name="Ishida S."/>
            <person name="Jia Q."/>
            <person name="Kakita M."/>
            <person name="Kanazawa T."/>
            <person name="Kawai Y."/>
            <person name="Kawashima T."/>
            <person name="Kennedy M."/>
            <person name="Kinose K."/>
            <person name="Kinoshita T."/>
            <person name="Kohara Y."/>
            <person name="Koide E."/>
            <person name="Komatsu K."/>
            <person name="Kopischke S."/>
            <person name="Kubo M."/>
            <person name="Kyozuka J."/>
            <person name="Lagercrantz U."/>
            <person name="Lin S.S."/>
            <person name="Lindquist E."/>
            <person name="Lipzen A.M."/>
            <person name="Lu C."/>
            <person name="Luna E.D."/>
            <person name="Martienssen R.A."/>
            <person name="Minamino N."/>
            <person name="Mizutani M."/>
            <person name="Mizutani M."/>
            <person name="Mochizuki N."/>
            <person name="Monte I."/>
            <person name="Mosher R."/>
            <person name="Nagasaki H."/>
            <person name="Nakagami H."/>
            <person name="Naramoto S."/>
            <person name="Nishitani K."/>
            <person name="Ohtani M."/>
            <person name="Okamoto T."/>
            <person name="Okumura M."/>
            <person name="Phillips J."/>
            <person name="Pollak B."/>
            <person name="Reinders A."/>
            <person name="Roevekamp M."/>
            <person name="Sano R."/>
            <person name="Sawa S."/>
            <person name="Schmid M.W."/>
            <person name="Shirakawa M."/>
            <person name="Solano R."/>
            <person name="Spunde A."/>
            <person name="Suetsugu N."/>
            <person name="Sugano S."/>
            <person name="Sugiyama A."/>
            <person name="Sun R."/>
            <person name="Suzuki Y."/>
            <person name="Takenaka M."/>
            <person name="Takezawa D."/>
            <person name="Tomogane H."/>
            <person name="Tsuzuki M."/>
            <person name="Ueda T."/>
            <person name="Umeda M."/>
            <person name="Ward J.M."/>
            <person name="Watanabe Y."/>
            <person name="Yazaki K."/>
            <person name="Yokoyama R."/>
            <person name="Yoshitake Y."/>
            <person name="Yotsui I."/>
            <person name="Zachgo S."/>
            <person name="Schmutz J."/>
        </authorList>
    </citation>
    <scope>NUCLEOTIDE SEQUENCE [LARGE SCALE GENOMIC DNA]</scope>
    <source>
        <strain evidence="2">Tak-1</strain>
    </source>
</reference>
<dbReference type="AlphaFoldDB" id="A0A2R6VWU0"/>
<feature type="region of interest" description="Disordered" evidence="1">
    <location>
        <begin position="23"/>
        <end position="46"/>
    </location>
</feature>